<reference evidence="2" key="1">
    <citation type="submission" date="2017-09" db="EMBL/GenBank/DDBJ databases">
        <title>Depth-based differentiation of microbial function through sediment-hosted aquifers and enrichment of novel symbionts in the deep terrestrial subsurface.</title>
        <authorList>
            <person name="Probst A.J."/>
            <person name="Ladd B."/>
            <person name="Jarett J.K."/>
            <person name="Geller-Mcgrath D.E."/>
            <person name="Sieber C.M.K."/>
            <person name="Emerson J.B."/>
            <person name="Anantharaman K."/>
            <person name="Thomas B.C."/>
            <person name="Malmstrom R."/>
            <person name="Stieglmeier M."/>
            <person name="Klingl A."/>
            <person name="Woyke T."/>
            <person name="Ryan C.M."/>
            <person name="Banfield J.F."/>
        </authorList>
    </citation>
    <scope>NUCLEOTIDE SEQUENCE [LARGE SCALE GENOMIC DNA]</scope>
</reference>
<name>A0A2M7TEZ0_9BACT</name>
<sequence>MAKKDEKSKMTLEKLGRLTKQGFLEVDKRFGEVDKKISALDTKIEVKSEKLDNRLAKVEFELREVKVDVKWMKENFSELFTKLDKFVALYKKQEQEMLVRQNLSRSNSGNLFQIR</sequence>
<gene>
    <name evidence="1" type="ORF">COY31_02705</name>
</gene>
<evidence type="ECO:0000313" key="2">
    <source>
        <dbReference type="Proteomes" id="UP000230553"/>
    </source>
</evidence>
<dbReference type="Proteomes" id="UP000230553">
    <property type="component" value="Unassembled WGS sequence"/>
</dbReference>
<dbReference type="AlphaFoldDB" id="A0A2M7TEZ0"/>
<dbReference type="EMBL" id="PFNM01000052">
    <property type="protein sequence ID" value="PIZ44364.1"/>
    <property type="molecule type" value="Genomic_DNA"/>
</dbReference>
<protein>
    <submittedName>
        <fullName evidence="1">Uncharacterized protein</fullName>
    </submittedName>
</protein>
<accession>A0A2M7TEZ0</accession>
<evidence type="ECO:0000313" key="1">
    <source>
        <dbReference type="EMBL" id="PIZ44364.1"/>
    </source>
</evidence>
<proteinExistence type="predicted"/>
<comment type="caution">
    <text evidence="1">The sequence shown here is derived from an EMBL/GenBank/DDBJ whole genome shotgun (WGS) entry which is preliminary data.</text>
</comment>
<organism evidence="1 2">
    <name type="scientific">Candidatus Wolfebacteria bacterium CG_4_10_14_0_2_um_filter_39_18</name>
    <dbReference type="NCBI Taxonomy" id="1975061"/>
    <lineage>
        <taxon>Bacteria</taxon>
        <taxon>Candidatus Wolfeibacteriota</taxon>
    </lineage>
</organism>